<dbReference type="Proteomes" id="UP000034457">
    <property type="component" value="Unassembled WGS sequence"/>
</dbReference>
<dbReference type="InterPro" id="IPR035901">
    <property type="entry name" value="GIY-YIG_endonuc_sf"/>
</dbReference>
<dbReference type="PANTHER" id="PTHR34477:SF5">
    <property type="entry name" value="BSL5627 PROTEIN"/>
    <property type="match status" value="1"/>
</dbReference>
<feature type="domain" description="GIY-YIG" evidence="3">
    <location>
        <begin position="21"/>
        <end position="96"/>
    </location>
</feature>
<comment type="caution">
    <text evidence="4">The sequence shown here is derived from an EMBL/GenBank/DDBJ whole genome shotgun (WGS) entry which is preliminary data.</text>
</comment>
<dbReference type="Pfam" id="PF01541">
    <property type="entry name" value="GIY-YIG"/>
    <property type="match status" value="1"/>
</dbReference>
<accession>A0A0G0BQQ8</accession>
<dbReference type="AlphaFoldDB" id="A0A0G0BQQ8"/>
<keyword evidence="2" id="KW-0472">Membrane</keyword>
<evidence type="ECO:0000256" key="2">
    <source>
        <dbReference type="SAM" id="Phobius"/>
    </source>
</evidence>
<gene>
    <name evidence="4" type="ORF">UR68_C0028G0045</name>
</gene>
<evidence type="ECO:0000259" key="3">
    <source>
        <dbReference type="PROSITE" id="PS50164"/>
    </source>
</evidence>
<name>A0A0G0BQQ8_9BACT</name>
<evidence type="ECO:0000313" key="5">
    <source>
        <dbReference type="Proteomes" id="UP000034457"/>
    </source>
</evidence>
<dbReference type="PANTHER" id="PTHR34477">
    <property type="entry name" value="UPF0213 PROTEIN YHBQ"/>
    <property type="match status" value="1"/>
</dbReference>
<dbReference type="InterPro" id="IPR000305">
    <property type="entry name" value="GIY-YIG_endonuc"/>
</dbReference>
<reference evidence="4 5" key="1">
    <citation type="journal article" date="2015" name="Nature">
        <title>rRNA introns, odd ribosomes, and small enigmatic genomes across a large radiation of phyla.</title>
        <authorList>
            <person name="Brown C.T."/>
            <person name="Hug L.A."/>
            <person name="Thomas B.C."/>
            <person name="Sharon I."/>
            <person name="Castelle C.J."/>
            <person name="Singh A."/>
            <person name="Wilkins M.J."/>
            <person name="Williams K.H."/>
            <person name="Banfield J.F."/>
        </authorList>
    </citation>
    <scope>NUCLEOTIDE SEQUENCE [LARGE SCALE GENOMIC DNA]</scope>
</reference>
<dbReference type="CDD" id="cd10449">
    <property type="entry name" value="GIY-YIG_SLX1_like"/>
    <property type="match status" value="1"/>
</dbReference>
<organism evidence="4 5">
    <name type="scientific">Candidatus Roizmanbacteria bacterium GW2011_GWA2_35_19</name>
    <dbReference type="NCBI Taxonomy" id="1618478"/>
    <lineage>
        <taxon>Bacteria</taxon>
        <taxon>Candidatus Roizmaniibacteriota</taxon>
    </lineage>
</organism>
<dbReference type="Gene3D" id="3.40.1440.10">
    <property type="entry name" value="GIY-YIG endonuclease"/>
    <property type="match status" value="1"/>
</dbReference>
<comment type="similarity">
    <text evidence="1">Belongs to the UPF0213 family.</text>
</comment>
<evidence type="ECO:0000256" key="1">
    <source>
        <dbReference type="ARBA" id="ARBA00007435"/>
    </source>
</evidence>
<keyword evidence="2" id="KW-0812">Transmembrane</keyword>
<proteinExistence type="inferred from homology"/>
<dbReference type="SUPFAM" id="SSF82771">
    <property type="entry name" value="GIY-YIG endonuclease"/>
    <property type="match status" value="1"/>
</dbReference>
<feature type="transmembrane region" description="Helical" evidence="2">
    <location>
        <begin position="6"/>
        <end position="28"/>
    </location>
</feature>
<keyword evidence="2" id="KW-1133">Transmembrane helix</keyword>
<dbReference type="InterPro" id="IPR050190">
    <property type="entry name" value="UPF0213_domain"/>
</dbReference>
<dbReference type="PROSITE" id="PS50164">
    <property type="entry name" value="GIY_YIG"/>
    <property type="match status" value="1"/>
</dbReference>
<dbReference type="EMBL" id="LBQC01000028">
    <property type="protein sequence ID" value="KKP71728.1"/>
    <property type="molecule type" value="Genomic_DNA"/>
</dbReference>
<sequence length="99" mass="11456">MGSGPPATLCVALRAGIMVNMYFFTYVLKSKVDHKLYVGWTIDLKKRLDQHNKGLVESTKSRKPFKLVYFEGCLSKEKAIRREKQLKTGFGRAYLKRRI</sequence>
<dbReference type="STRING" id="1618478.UR68_C0028G0045"/>
<evidence type="ECO:0000313" key="4">
    <source>
        <dbReference type="EMBL" id="KKP71728.1"/>
    </source>
</evidence>
<protein>
    <submittedName>
        <fullName evidence="4">Excinuclease ABC C subunit domain protein</fullName>
    </submittedName>
</protein>